<dbReference type="InterPro" id="IPR001680">
    <property type="entry name" value="WD40_rpt"/>
</dbReference>
<dbReference type="InterPro" id="IPR045139">
    <property type="entry name" value="Aladin"/>
</dbReference>
<evidence type="ECO:0000313" key="2">
    <source>
        <dbReference type="EMBL" id="GFO14533.1"/>
    </source>
</evidence>
<keyword evidence="3" id="KW-1185">Reference proteome</keyword>
<dbReference type="InterPro" id="IPR057403">
    <property type="entry name" value="Beta-prop_Aladin"/>
</dbReference>
<feature type="domain" description="Aladin seven-bladed propeller" evidence="1">
    <location>
        <begin position="105"/>
        <end position="445"/>
    </location>
</feature>
<sequence>MKSAPESLPLLCPPGYPEIILQNEFDNRTTATCENVEMAFLSQSCNPWKFALYAWQNKGFLHMLEELSKPQQNVPMMFTSVCKHSLMFFRKFASLFSRSSLTSQHFLNKRHTSKCPVQVLVWHPHMMKVAVALRDSSVRVYSSNSSISPLLKHRMQSSVADLAWQPLSSSVLAVACESCVLIWHVEPTSLAARPSSSCVQILQLDGHTSVTSLAWTPTGSRLVSASFMHSSIVVWDVPKEQGISLRWDMGGGVPLLACSPDGVKLFAGSLSPFFRICDMHRWKWENWSNLSGRCKAACWSPDSSVLIFAMEKDTALYAIKFASDNKNTVNSAAATSVMLADLSEVNVSSESGLKVCTGGEVHSIVWDGTGERLAVLFEDNTPGSNFFVAVFKVSVYPILELLPGGLIKGRSDETAHHIAFAPNFQGGALLSVVWSSGRVGYVPLYFVPAQRILHTHA</sequence>
<dbReference type="PANTHER" id="PTHR14494">
    <property type="entry name" value="ALADIN/ADRACALIN/AAAS"/>
    <property type="match status" value="1"/>
</dbReference>
<organism evidence="2 3">
    <name type="scientific">Plakobranchus ocellatus</name>
    <dbReference type="NCBI Taxonomy" id="259542"/>
    <lineage>
        <taxon>Eukaryota</taxon>
        <taxon>Metazoa</taxon>
        <taxon>Spiralia</taxon>
        <taxon>Lophotrochozoa</taxon>
        <taxon>Mollusca</taxon>
        <taxon>Gastropoda</taxon>
        <taxon>Heterobranchia</taxon>
        <taxon>Euthyneura</taxon>
        <taxon>Panpulmonata</taxon>
        <taxon>Sacoglossa</taxon>
        <taxon>Placobranchoidea</taxon>
        <taxon>Plakobranchidae</taxon>
        <taxon>Plakobranchus</taxon>
    </lineage>
</organism>
<evidence type="ECO:0000259" key="1">
    <source>
        <dbReference type="Pfam" id="PF25460"/>
    </source>
</evidence>
<dbReference type="PANTHER" id="PTHR14494:SF0">
    <property type="entry name" value="ALADIN"/>
    <property type="match status" value="1"/>
</dbReference>
<dbReference type="EMBL" id="BLXT01004580">
    <property type="protein sequence ID" value="GFO14533.1"/>
    <property type="molecule type" value="Genomic_DNA"/>
</dbReference>
<dbReference type="AlphaFoldDB" id="A0AAV4B6Y5"/>
<dbReference type="Pfam" id="PF25460">
    <property type="entry name" value="Beta-prop_Aladin"/>
    <property type="match status" value="1"/>
</dbReference>
<accession>A0AAV4B6Y5</accession>
<gene>
    <name evidence="2" type="ORF">PoB_004103800</name>
</gene>
<dbReference type="SUPFAM" id="SSF50978">
    <property type="entry name" value="WD40 repeat-like"/>
    <property type="match status" value="1"/>
</dbReference>
<protein>
    <submittedName>
        <fullName evidence="2">Aladin</fullName>
    </submittedName>
</protein>
<dbReference type="SMART" id="SM00320">
    <property type="entry name" value="WD40"/>
    <property type="match status" value="4"/>
</dbReference>
<dbReference type="Proteomes" id="UP000735302">
    <property type="component" value="Unassembled WGS sequence"/>
</dbReference>
<comment type="caution">
    <text evidence="2">The sequence shown here is derived from an EMBL/GenBank/DDBJ whole genome shotgun (WGS) entry which is preliminary data.</text>
</comment>
<reference evidence="2 3" key="1">
    <citation type="journal article" date="2021" name="Elife">
        <title>Chloroplast acquisition without the gene transfer in kleptoplastic sea slugs, Plakobranchus ocellatus.</title>
        <authorList>
            <person name="Maeda T."/>
            <person name="Takahashi S."/>
            <person name="Yoshida T."/>
            <person name="Shimamura S."/>
            <person name="Takaki Y."/>
            <person name="Nagai Y."/>
            <person name="Toyoda A."/>
            <person name="Suzuki Y."/>
            <person name="Arimoto A."/>
            <person name="Ishii H."/>
            <person name="Satoh N."/>
            <person name="Nishiyama T."/>
            <person name="Hasebe M."/>
            <person name="Maruyama T."/>
            <person name="Minagawa J."/>
            <person name="Obokata J."/>
            <person name="Shigenobu S."/>
        </authorList>
    </citation>
    <scope>NUCLEOTIDE SEQUENCE [LARGE SCALE GENOMIC DNA]</scope>
</reference>
<dbReference type="GO" id="GO:0005643">
    <property type="term" value="C:nuclear pore"/>
    <property type="evidence" value="ECO:0007669"/>
    <property type="project" value="TreeGrafter"/>
</dbReference>
<proteinExistence type="predicted"/>
<dbReference type="InterPro" id="IPR015943">
    <property type="entry name" value="WD40/YVTN_repeat-like_dom_sf"/>
</dbReference>
<dbReference type="Gene3D" id="2.130.10.10">
    <property type="entry name" value="YVTN repeat-like/Quinoprotein amine dehydrogenase"/>
    <property type="match status" value="1"/>
</dbReference>
<dbReference type="InterPro" id="IPR036322">
    <property type="entry name" value="WD40_repeat_dom_sf"/>
</dbReference>
<evidence type="ECO:0000313" key="3">
    <source>
        <dbReference type="Proteomes" id="UP000735302"/>
    </source>
</evidence>
<dbReference type="GO" id="GO:0006913">
    <property type="term" value="P:nucleocytoplasmic transport"/>
    <property type="evidence" value="ECO:0007669"/>
    <property type="project" value="TreeGrafter"/>
</dbReference>
<name>A0AAV4B6Y5_9GAST</name>